<proteinExistence type="predicted"/>
<dbReference type="Gene3D" id="3.40.80.10">
    <property type="entry name" value="Peptidoglycan recognition protein-like"/>
    <property type="match status" value="1"/>
</dbReference>
<reference evidence="4" key="1">
    <citation type="submission" date="2016-10" db="EMBL/GenBank/DDBJ databases">
        <authorList>
            <person name="Varghese N."/>
            <person name="Submissions S."/>
        </authorList>
    </citation>
    <scope>NUCLEOTIDE SEQUENCE [LARGE SCALE GENOMIC DNA]</scope>
    <source>
        <strain evidence="4">DSM 100420</strain>
    </source>
</reference>
<dbReference type="Proteomes" id="UP000198914">
    <property type="component" value="Unassembled WGS sequence"/>
</dbReference>
<dbReference type="GO" id="GO:0009253">
    <property type="term" value="P:peptidoglycan catabolic process"/>
    <property type="evidence" value="ECO:0007669"/>
    <property type="project" value="InterPro"/>
</dbReference>
<dbReference type="EMBL" id="FNPX01000045">
    <property type="protein sequence ID" value="SDZ62850.1"/>
    <property type="molecule type" value="Genomic_DNA"/>
</dbReference>
<protein>
    <submittedName>
        <fullName evidence="3">N-acetylmuramoyl-L-alanine amidase</fullName>
    </submittedName>
</protein>
<keyword evidence="4" id="KW-1185">Reference proteome</keyword>
<name>A0A1H3UK84_9RHOB</name>
<evidence type="ECO:0000256" key="1">
    <source>
        <dbReference type="SAM" id="MobiDB-lite"/>
    </source>
</evidence>
<dbReference type="SUPFAM" id="SSF55846">
    <property type="entry name" value="N-acetylmuramoyl-L-alanine amidase-like"/>
    <property type="match status" value="1"/>
</dbReference>
<dbReference type="GO" id="GO:0008745">
    <property type="term" value="F:N-acetylmuramoyl-L-alanine amidase activity"/>
    <property type="evidence" value="ECO:0007669"/>
    <property type="project" value="InterPro"/>
</dbReference>
<dbReference type="InterPro" id="IPR002502">
    <property type="entry name" value="Amidase_domain"/>
</dbReference>
<feature type="region of interest" description="Disordered" evidence="1">
    <location>
        <begin position="26"/>
        <end position="46"/>
    </location>
</feature>
<evidence type="ECO:0000313" key="4">
    <source>
        <dbReference type="Proteomes" id="UP000198914"/>
    </source>
</evidence>
<gene>
    <name evidence="3" type="ORF">SAMN05444004_1453</name>
</gene>
<accession>A0A1H3UK84</accession>
<dbReference type="AlphaFoldDB" id="A0A1H3UK84"/>
<dbReference type="CDD" id="cd06583">
    <property type="entry name" value="PGRP"/>
    <property type="match status" value="1"/>
</dbReference>
<feature type="domain" description="N-acetylmuramoyl-L-alanine amidase" evidence="2">
    <location>
        <begin position="10"/>
        <end position="107"/>
    </location>
</feature>
<evidence type="ECO:0000313" key="3">
    <source>
        <dbReference type="EMBL" id="SDZ62850.1"/>
    </source>
</evidence>
<dbReference type="STRING" id="1244108.SAMN05444004_1453"/>
<dbReference type="Pfam" id="PF01510">
    <property type="entry name" value="Amidase_2"/>
    <property type="match status" value="1"/>
</dbReference>
<evidence type="ECO:0000259" key="2">
    <source>
        <dbReference type="Pfam" id="PF01510"/>
    </source>
</evidence>
<dbReference type="InterPro" id="IPR036505">
    <property type="entry name" value="Amidase/PGRP_sf"/>
</dbReference>
<organism evidence="3 4">
    <name type="scientific">Jannaschia faecimaris</name>
    <dbReference type="NCBI Taxonomy" id="1244108"/>
    <lineage>
        <taxon>Bacteria</taxon>
        <taxon>Pseudomonadati</taxon>
        <taxon>Pseudomonadota</taxon>
        <taxon>Alphaproteobacteria</taxon>
        <taxon>Rhodobacterales</taxon>
        <taxon>Roseobacteraceae</taxon>
        <taxon>Jannaschia</taxon>
    </lineage>
</organism>
<sequence>MHLARGFREIGYHYFIRRDGTVETGRDLSQPGRFETGAHSQGENGESVGICYEGGVTLDDRTTGRDTRTPAQTAAMIGLIRDLLRRFPDAKVEGHRDMPFAATQCPGFDGAAWWASVVADAAGSGAGAVGPDPDRDVMPADDEVQRLRWRLAEIRDRAVAALDGL</sequence>